<dbReference type="Pfam" id="PF02541">
    <property type="entry name" value="Ppx-GppA"/>
    <property type="match status" value="1"/>
</dbReference>
<comment type="caution">
    <text evidence="2">The sequence shown here is derived from an EMBL/GenBank/DDBJ whole genome shotgun (WGS) entry which is preliminary data.</text>
</comment>
<evidence type="ECO:0000313" key="2">
    <source>
        <dbReference type="EMBL" id="TXC78398.1"/>
    </source>
</evidence>
<protein>
    <submittedName>
        <fullName evidence="2">Exopolyphosphatase</fullName>
    </submittedName>
</protein>
<organism evidence="2 3">
    <name type="scientific">Luteibaculum oceani</name>
    <dbReference type="NCBI Taxonomy" id="1294296"/>
    <lineage>
        <taxon>Bacteria</taxon>
        <taxon>Pseudomonadati</taxon>
        <taxon>Bacteroidota</taxon>
        <taxon>Flavobacteriia</taxon>
        <taxon>Flavobacteriales</taxon>
        <taxon>Luteibaculaceae</taxon>
        <taxon>Luteibaculum</taxon>
    </lineage>
</organism>
<dbReference type="EMBL" id="VORB01000007">
    <property type="protein sequence ID" value="TXC78398.1"/>
    <property type="molecule type" value="Genomic_DNA"/>
</dbReference>
<feature type="domain" description="Ppx/GppA phosphatase N-terminal" evidence="1">
    <location>
        <begin position="24"/>
        <end position="313"/>
    </location>
</feature>
<dbReference type="Proteomes" id="UP000321168">
    <property type="component" value="Unassembled WGS sequence"/>
</dbReference>
<reference evidence="2 3" key="1">
    <citation type="submission" date="2019-08" db="EMBL/GenBank/DDBJ databases">
        <title>Genome of Luteibaculum oceani JCM 18817.</title>
        <authorList>
            <person name="Bowman J.P."/>
        </authorList>
    </citation>
    <scope>NUCLEOTIDE SEQUENCE [LARGE SCALE GENOMIC DNA]</scope>
    <source>
        <strain evidence="2 3">JCM 18817</strain>
    </source>
</reference>
<keyword evidence="3" id="KW-1185">Reference proteome</keyword>
<dbReference type="InterPro" id="IPR050273">
    <property type="entry name" value="GppA/Ppx_hydrolase"/>
</dbReference>
<name>A0A5C6V3Z8_9FLAO</name>
<dbReference type="Gene3D" id="3.30.420.40">
    <property type="match status" value="1"/>
</dbReference>
<accession>A0A5C6V3Z8</accession>
<dbReference type="AlphaFoldDB" id="A0A5C6V3Z8"/>
<dbReference type="SUPFAM" id="SSF53067">
    <property type="entry name" value="Actin-like ATPase domain"/>
    <property type="match status" value="2"/>
</dbReference>
<dbReference type="Gene3D" id="3.30.420.150">
    <property type="entry name" value="Exopolyphosphatase. Domain 2"/>
    <property type="match status" value="1"/>
</dbReference>
<dbReference type="InterPro" id="IPR043129">
    <property type="entry name" value="ATPase_NBD"/>
</dbReference>
<sequence>MDQIPLNKMKTAILDLGTNTFNLLVAEHINGSVELIHREKIAVKLGEKGFQKNMLMPEAMDRALSGIAMLLESAKAAGVEKISAFATSAVRNAQNRNEFLSEVKEKFGITIDVISGIEEAKFIYSGVKHSGALDSEKTLIMDIGGGSTEFIIADCDEAYWLKSYDIGAARLKEMFDPENPIKPNTQDKISKYISEEFEELKRKLKEFKVTKIVGSSGSFDSIVDMIAASKRQPYPSEKVTNEIAPEELNEIIEEMKGSTLEQRQNRDGLISMRVDFIVISCMLIETVLSLCPFKEIKQCSYSLKEGVLFNQIKK</sequence>
<dbReference type="OrthoDB" id="9814545at2"/>
<dbReference type="InterPro" id="IPR003695">
    <property type="entry name" value="Ppx_GppA_N"/>
</dbReference>
<gene>
    <name evidence="2" type="ORF">FRX97_08695</name>
</gene>
<dbReference type="PANTHER" id="PTHR30005:SF0">
    <property type="entry name" value="RETROGRADE REGULATION PROTEIN 2"/>
    <property type="match status" value="1"/>
</dbReference>
<proteinExistence type="predicted"/>
<evidence type="ECO:0000259" key="1">
    <source>
        <dbReference type="Pfam" id="PF02541"/>
    </source>
</evidence>
<dbReference type="GO" id="GO:0016462">
    <property type="term" value="F:pyrophosphatase activity"/>
    <property type="evidence" value="ECO:0007669"/>
    <property type="project" value="TreeGrafter"/>
</dbReference>
<dbReference type="CDD" id="cd24055">
    <property type="entry name" value="ASKHA_NBD_ChPPX-like"/>
    <property type="match status" value="1"/>
</dbReference>
<evidence type="ECO:0000313" key="3">
    <source>
        <dbReference type="Proteomes" id="UP000321168"/>
    </source>
</evidence>
<dbReference type="PANTHER" id="PTHR30005">
    <property type="entry name" value="EXOPOLYPHOSPHATASE"/>
    <property type="match status" value="1"/>
</dbReference>